<keyword evidence="3" id="KW-1185">Reference proteome</keyword>
<feature type="transmembrane region" description="Helical" evidence="1">
    <location>
        <begin position="70"/>
        <end position="97"/>
    </location>
</feature>
<accession>A0ABS4X0R8</accession>
<evidence type="ECO:0000256" key="1">
    <source>
        <dbReference type="SAM" id="Phobius"/>
    </source>
</evidence>
<dbReference type="InterPro" id="IPR046264">
    <property type="entry name" value="DUF6297"/>
</dbReference>
<feature type="transmembrane region" description="Helical" evidence="1">
    <location>
        <begin position="118"/>
        <end position="140"/>
    </location>
</feature>
<dbReference type="EMBL" id="JAGIOD010000001">
    <property type="protein sequence ID" value="MBP2382050.1"/>
    <property type="molecule type" value="Genomic_DNA"/>
</dbReference>
<feature type="transmembrane region" description="Helical" evidence="1">
    <location>
        <begin position="24"/>
        <end position="50"/>
    </location>
</feature>
<keyword evidence="1" id="KW-1133">Transmembrane helix</keyword>
<feature type="transmembrane region" description="Helical" evidence="1">
    <location>
        <begin position="214"/>
        <end position="232"/>
    </location>
</feature>
<dbReference type="Proteomes" id="UP001519290">
    <property type="component" value="Unassembled WGS sequence"/>
</dbReference>
<reference evidence="2 3" key="1">
    <citation type="submission" date="2021-03" db="EMBL/GenBank/DDBJ databases">
        <title>Sequencing the genomes of 1000 actinobacteria strains.</title>
        <authorList>
            <person name="Klenk H.-P."/>
        </authorList>
    </citation>
    <scope>NUCLEOTIDE SEQUENCE [LARGE SCALE GENOMIC DNA]</scope>
    <source>
        <strain evidence="2 3">DSM 14566</strain>
    </source>
</reference>
<feature type="transmembrane region" description="Helical" evidence="1">
    <location>
        <begin position="452"/>
        <end position="473"/>
    </location>
</feature>
<keyword evidence="1" id="KW-0812">Transmembrane</keyword>
<evidence type="ECO:0000313" key="3">
    <source>
        <dbReference type="Proteomes" id="UP001519290"/>
    </source>
</evidence>
<feature type="transmembrane region" description="Helical" evidence="1">
    <location>
        <begin position="303"/>
        <end position="323"/>
    </location>
</feature>
<protein>
    <recommendedName>
        <fullName evidence="4">ABC transporter permease</fullName>
    </recommendedName>
</protein>
<name>A0ABS4X0R8_9MICO</name>
<dbReference type="Pfam" id="PF19814">
    <property type="entry name" value="DUF6297"/>
    <property type="match status" value="1"/>
</dbReference>
<dbReference type="RefSeq" id="WP_209901664.1">
    <property type="nucleotide sequence ID" value="NZ_BAAAJW010000011.1"/>
</dbReference>
<evidence type="ECO:0008006" key="4">
    <source>
        <dbReference type="Google" id="ProtNLM"/>
    </source>
</evidence>
<sequence length="504" mass="50792">MNGSLGPVREVWAQRAEARTRGDVLYLVYVVVLTLLIVGIPALGTAGEALARPDVLPVLLLDRAPQVTDAVTLVSAAALVLLGAVRGPALLSPFFTATLAASGIRRRSVLWRPFARSLLALALGMAVAAALLGVTLATAGQAGTDAVVAFALAAAGTGLLLAVAWFLGQLLRDWVRRVLAAALAAVAVGTLLLPVGIGLGGAYPAGGTLPGSSALGLLGAGVLAVGAVVPLLDRLRGSVLREQANRWDSATMAATSMDMAGAAGLLRAPPSTGRRLRAVGAGPLPLQYVRRDVIAWLRSPERLVTGALGTLLAAAALAGATLITGPLSWFVVLVGSLALWAASSSFVDGLRHGVHTLGAPRLFGQSAGMQTILHSLAPLLALIVLGVAGGGAVGIAAGGGGTSVLGTVLLPVALAPVLVAGRARDAAKGPMPLALSTPMPTPQGDLSVVTMLLWQSDALLLALAGGALLLVVSMHGAPWLLAAAAAETALMILMTWGRLRALRD</sequence>
<feature type="transmembrane region" description="Helical" evidence="1">
    <location>
        <begin position="329"/>
        <end position="350"/>
    </location>
</feature>
<keyword evidence="1" id="KW-0472">Membrane</keyword>
<organism evidence="2 3">
    <name type="scientific">Brachybacterium sacelli</name>
    <dbReference type="NCBI Taxonomy" id="173364"/>
    <lineage>
        <taxon>Bacteria</taxon>
        <taxon>Bacillati</taxon>
        <taxon>Actinomycetota</taxon>
        <taxon>Actinomycetes</taxon>
        <taxon>Micrococcales</taxon>
        <taxon>Dermabacteraceae</taxon>
        <taxon>Brachybacterium</taxon>
    </lineage>
</organism>
<feature type="transmembrane region" description="Helical" evidence="1">
    <location>
        <begin position="403"/>
        <end position="421"/>
    </location>
</feature>
<gene>
    <name evidence="2" type="ORF">JOF43_002007</name>
</gene>
<comment type="caution">
    <text evidence="2">The sequence shown here is derived from an EMBL/GenBank/DDBJ whole genome shotgun (WGS) entry which is preliminary data.</text>
</comment>
<feature type="transmembrane region" description="Helical" evidence="1">
    <location>
        <begin position="371"/>
        <end position="397"/>
    </location>
</feature>
<evidence type="ECO:0000313" key="2">
    <source>
        <dbReference type="EMBL" id="MBP2382050.1"/>
    </source>
</evidence>
<feature type="transmembrane region" description="Helical" evidence="1">
    <location>
        <begin position="179"/>
        <end position="202"/>
    </location>
</feature>
<proteinExistence type="predicted"/>
<feature type="transmembrane region" description="Helical" evidence="1">
    <location>
        <begin position="146"/>
        <end position="167"/>
    </location>
</feature>